<dbReference type="EMBL" id="CP048222">
    <property type="protein sequence ID" value="QHT65765.1"/>
    <property type="molecule type" value="Genomic_DNA"/>
</dbReference>
<gene>
    <name evidence="2" type="ORF">GXP67_03325</name>
</gene>
<sequence length="399" mass="45962">MQHLVFINSHPIQYNAPLYEKISCDNEINLLVLYCSDESIQGAKDKEFNVGVKWDIPLLKGYSYKFLKNYSWKPSIHNGFLGLINLSIITELHKIPRSIIVIHGWAYFTTVLAIILGKMYGHTVYLRGESPYNQEILKGKKNQLFKKIFLKNFLFHFVDKFLYIGEQNKRFYLSMGVDESQLIFTPYAVDNERFQNSYKILQKEKNSLKEKFNIPLHHKVILYVGKYIAKKRPIDLLSAFKNLKQKDVSLIMVGEGKLRTEMEYLIQNENIANVYLTGFVNQAEIIQYYAIADAFVMCSDIGETWGLSVNEAMNFSLPIIVSDMTGCSIDLVKNGINGFVFETGNIAQLTDYLAKILSLSEEELAMMGSKSFNLISNYGYENIITNIKQRTWQDKIITS</sequence>
<dbReference type="AlphaFoldDB" id="A0A6C0GCT1"/>
<proteinExistence type="predicted"/>
<feature type="domain" description="Glycosyl transferase family 1" evidence="1">
    <location>
        <begin position="206"/>
        <end position="366"/>
    </location>
</feature>
<dbReference type="Pfam" id="PF00534">
    <property type="entry name" value="Glycos_transf_1"/>
    <property type="match status" value="1"/>
</dbReference>
<dbReference type="SUPFAM" id="SSF53756">
    <property type="entry name" value="UDP-Glycosyltransferase/glycogen phosphorylase"/>
    <property type="match status" value="1"/>
</dbReference>
<evidence type="ECO:0000313" key="2">
    <source>
        <dbReference type="EMBL" id="QHT65765.1"/>
    </source>
</evidence>
<dbReference type="Proteomes" id="UP000480178">
    <property type="component" value="Chromosome"/>
</dbReference>
<dbReference type="InterPro" id="IPR050194">
    <property type="entry name" value="Glycosyltransferase_grp1"/>
</dbReference>
<accession>A0A6C0GCT1</accession>
<dbReference type="RefSeq" id="WP_162441844.1">
    <property type="nucleotide sequence ID" value="NZ_CP048222.1"/>
</dbReference>
<evidence type="ECO:0000313" key="3">
    <source>
        <dbReference type="Proteomes" id="UP000480178"/>
    </source>
</evidence>
<keyword evidence="2" id="KW-0808">Transferase</keyword>
<dbReference type="PANTHER" id="PTHR45947">
    <property type="entry name" value="SULFOQUINOVOSYL TRANSFERASE SQD2"/>
    <property type="match status" value="1"/>
</dbReference>
<dbReference type="InterPro" id="IPR001296">
    <property type="entry name" value="Glyco_trans_1"/>
</dbReference>
<dbReference type="Gene3D" id="3.40.50.2000">
    <property type="entry name" value="Glycogen Phosphorylase B"/>
    <property type="match status" value="2"/>
</dbReference>
<name>A0A6C0GCT1_9BACT</name>
<reference evidence="2 3" key="1">
    <citation type="submission" date="2020-01" db="EMBL/GenBank/DDBJ databases">
        <authorList>
            <person name="Kim M.K."/>
        </authorList>
    </citation>
    <scope>NUCLEOTIDE SEQUENCE [LARGE SCALE GENOMIC DNA]</scope>
    <source>
        <strain evidence="2 3">172606-1</strain>
    </source>
</reference>
<dbReference type="PANTHER" id="PTHR45947:SF3">
    <property type="entry name" value="SULFOQUINOVOSYL TRANSFERASE SQD2"/>
    <property type="match status" value="1"/>
</dbReference>
<dbReference type="GO" id="GO:0016757">
    <property type="term" value="F:glycosyltransferase activity"/>
    <property type="evidence" value="ECO:0007669"/>
    <property type="project" value="InterPro"/>
</dbReference>
<organism evidence="2 3">
    <name type="scientific">Rhodocytophaga rosea</name>
    <dbReference type="NCBI Taxonomy" id="2704465"/>
    <lineage>
        <taxon>Bacteria</taxon>
        <taxon>Pseudomonadati</taxon>
        <taxon>Bacteroidota</taxon>
        <taxon>Cytophagia</taxon>
        <taxon>Cytophagales</taxon>
        <taxon>Rhodocytophagaceae</taxon>
        <taxon>Rhodocytophaga</taxon>
    </lineage>
</organism>
<protein>
    <submittedName>
        <fullName evidence="2">Glycosyltransferase family 4 protein</fullName>
    </submittedName>
</protein>
<keyword evidence="3" id="KW-1185">Reference proteome</keyword>
<evidence type="ECO:0000259" key="1">
    <source>
        <dbReference type="Pfam" id="PF00534"/>
    </source>
</evidence>
<dbReference type="CDD" id="cd03801">
    <property type="entry name" value="GT4_PimA-like"/>
    <property type="match status" value="1"/>
</dbReference>
<dbReference type="KEGG" id="rhoz:GXP67_03325"/>